<evidence type="ECO:0008006" key="3">
    <source>
        <dbReference type="Google" id="ProtNLM"/>
    </source>
</evidence>
<name>A0A7T1AKU7_ATRLM</name>
<dbReference type="KEGG" id="alam:RT761_00951"/>
<reference evidence="1 2" key="1">
    <citation type="journal article" date="2021" name="Nat. Commun.">
        <title>Isolation of a member of the candidate phylum Atribacteria reveals a unique cell membrane structure.</title>
        <authorList>
            <person name="Taiki K."/>
            <person name="Nobu M.K."/>
            <person name="Kusada H."/>
            <person name="Meng X.-Y."/>
            <person name="Hosoki N."/>
            <person name="Uematsu K."/>
            <person name="Yoshioka H."/>
            <person name="Kamagata Y."/>
            <person name="Tamaki H."/>
        </authorList>
    </citation>
    <scope>NUCLEOTIDE SEQUENCE [LARGE SCALE GENOMIC DNA]</scope>
    <source>
        <strain evidence="1 2">RT761</strain>
    </source>
</reference>
<dbReference type="Pfam" id="PF12900">
    <property type="entry name" value="Pyridox_ox_2"/>
    <property type="match status" value="1"/>
</dbReference>
<keyword evidence="2" id="KW-1185">Reference proteome</keyword>
<dbReference type="AlphaFoldDB" id="A0A7T1AKU7"/>
<evidence type="ECO:0000313" key="2">
    <source>
        <dbReference type="Proteomes" id="UP000594463"/>
    </source>
</evidence>
<evidence type="ECO:0000313" key="1">
    <source>
        <dbReference type="EMBL" id="QPM67739.1"/>
    </source>
</evidence>
<dbReference type="Gene3D" id="2.30.110.10">
    <property type="entry name" value="Electron Transport, Fmn-binding Protein, Chain A"/>
    <property type="match status" value="1"/>
</dbReference>
<dbReference type="PANTHER" id="PTHR34071">
    <property type="entry name" value="5-NITROIMIDAZOLE ANTIBIOTICS RESISTANCE PROTEIN, NIMA-FAMILY-RELATED PROTEIN-RELATED"/>
    <property type="match status" value="1"/>
</dbReference>
<dbReference type="InterPro" id="IPR012349">
    <property type="entry name" value="Split_barrel_FMN-bd"/>
</dbReference>
<proteinExistence type="predicted"/>
<protein>
    <recommendedName>
        <fullName evidence="3">Pyridoxamine 5'-phosphate oxidase family protein</fullName>
    </recommendedName>
</protein>
<accession>A0A7T1AKU7</accession>
<dbReference type="Proteomes" id="UP000594463">
    <property type="component" value="Chromosome"/>
</dbReference>
<dbReference type="EMBL" id="CP065383">
    <property type="protein sequence ID" value="QPM67739.1"/>
    <property type="molecule type" value="Genomic_DNA"/>
</dbReference>
<dbReference type="SUPFAM" id="SSF50475">
    <property type="entry name" value="FMN-binding split barrel"/>
    <property type="match status" value="1"/>
</dbReference>
<dbReference type="PANTHER" id="PTHR34071:SF2">
    <property type="entry name" value="FLAVIN-NUCLEOTIDE-BINDING PROTEIN"/>
    <property type="match status" value="1"/>
</dbReference>
<sequence length="150" mass="17241">MAKKWLTRDDSIKYLNEAFYGHLATVSNNRPYLVPVNYVFHQNHLYIHSALQGQKLENIRANSRVCFEVSHPIQLLPGKKPCQFGVHYWSVLVFGQASILDDLNLKIAALRLFIKKYNHDDNLAPMDSDDIQKVAIIDIRIETISGKANY</sequence>
<dbReference type="RefSeq" id="WP_218112927.1">
    <property type="nucleotide sequence ID" value="NZ_CP065383.1"/>
</dbReference>
<gene>
    <name evidence="1" type="ORF">RT761_00951</name>
</gene>
<organism evidence="1 2">
    <name type="scientific">Atribacter laminatus</name>
    <dbReference type="NCBI Taxonomy" id="2847778"/>
    <lineage>
        <taxon>Bacteria</taxon>
        <taxon>Pseudomonadati</taxon>
        <taxon>Atribacterota</taxon>
        <taxon>Atribacteria</taxon>
        <taxon>Atribacterales</taxon>
        <taxon>Atribacteraceae</taxon>
        <taxon>Atribacter</taxon>
    </lineage>
</organism>
<dbReference type="InterPro" id="IPR024747">
    <property type="entry name" value="Pyridox_Oxase-rel"/>
</dbReference>